<dbReference type="EMBL" id="KN840575">
    <property type="protein sequence ID" value="KIP04408.1"/>
    <property type="molecule type" value="Genomic_DNA"/>
</dbReference>
<accession>A0A0C3PFM5</accession>
<feature type="domain" description="Protein kinase" evidence="1">
    <location>
        <begin position="102"/>
        <end position="323"/>
    </location>
</feature>
<reference evidence="2 3" key="1">
    <citation type="journal article" date="2014" name="PLoS Genet.">
        <title>Analysis of the Phlebiopsis gigantea genome, transcriptome and secretome provides insight into its pioneer colonization strategies of wood.</title>
        <authorList>
            <person name="Hori C."/>
            <person name="Ishida T."/>
            <person name="Igarashi K."/>
            <person name="Samejima M."/>
            <person name="Suzuki H."/>
            <person name="Master E."/>
            <person name="Ferreira P."/>
            <person name="Ruiz-Duenas F.J."/>
            <person name="Held B."/>
            <person name="Canessa P."/>
            <person name="Larrondo L.F."/>
            <person name="Schmoll M."/>
            <person name="Druzhinina I.S."/>
            <person name="Kubicek C.P."/>
            <person name="Gaskell J.A."/>
            <person name="Kersten P."/>
            <person name="St John F."/>
            <person name="Glasner J."/>
            <person name="Sabat G."/>
            <person name="Splinter BonDurant S."/>
            <person name="Syed K."/>
            <person name="Yadav J."/>
            <person name="Mgbeahuruike A.C."/>
            <person name="Kovalchuk A."/>
            <person name="Asiegbu F.O."/>
            <person name="Lackner G."/>
            <person name="Hoffmeister D."/>
            <person name="Rencoret J."/>
            <person name="Gutierrez A."/>
            <person name="Sun H."/>
            <person name="Lindquist E."/>
            <person name="Barry K."/>
            <person name="Riley R."/>
            <person name="Grigoriev I.V."/>
            <person name="Henrissat B."/>
            <person name="Kues U."/>
            <person name="Berka R.M."/>
            <person name="Martinez A.T."/>
            <person name="Covert S.F."/>
            <person name="Blanchette R.A."/>
            <person name="Cullen D."/>
        </authorList>
    </citation>
    <scope>NUCLEOTIDE SEQUENCE [LARGE SCALE GENOMIC DNA]</scope>
    <source>
        <strain evidence="2 3">11061_1 CR5-6</strain>
    </source>
</reference>
<dbReference type="PROSITE" id="PS50011">
    <property type="entry name" value="PROTEIN_KINASE_DOM"/>
    <property type="match status" value="1"/>
</dbReference>
<name>A0A0C3PFM5_PHLG1</name>
<organism evidence="2 3">
    <name type="scientific">Phlebiopsis gigantea (strain 11061_1 CR5-6)</name>
    <name type="common">White-rot fungus</name>
    <name type="synonym">Peniophora gigantea</name>
    <dbReference type="NCBI Taxonomy" id="745531"/>
    <lineage>
        <taxon>Eukaryota</taxon>
        <taxon>Fungi</taxon>
        <taxon>Dikarya</taxon>
        <taxon>Basidiomycota</taxon>
        <taxon>Agaricomycotina</taxon>
        <taxon>Agaricomycetes</taxon>
        <taxon>Polyporales</taxon>
        <taxon>Phanerochaetaceae</taxon>
        <taxon>Phlebiopsis</taxon>
    </lineage>
</organism>
<proteinExistence type="predicted"/>
<dbReference type="PANTHER" id="PTHR37171:SF1">
    <property type="entry name" value="SERINE_THREONINE-PROTEIN KINASE YRZF-RELATED"/>
    <property type="match status" value="1"/>
</dbReference>
<dbReference type="GO" id="GO:0004672">
    <property type="term" value="F:protein kinase activity"/>
    <property type="evidence" value="ECO:0007669"/>
    <property type="project" value="InterPro"/>
</dbReference>
<gene>
    <name evidence="2" type="ORF">PHLGIDRAFT_120719</name>
</gene>
<keyword evidence="3" id="KW-1185">Reference proteome</keyword>
<dbReference type="HOGENOM" id="CLU_075124_0_0_1"/>
<dbReference type="SUPFAM" id="SSF56112">
    <property type="entry name" value="Protein kinase-like (PK-like)"/>
    <property type="match status" value="1"/>
</dbReference>
<dbReference type="AlphaFoldDB" id="A0A0C3PFM5"/>
<dbReference type="Proteomes" id="UP000053257">
    <property type="component" value="Unassembled WGS sequence"/>
</dbReference>
<sequence length="323" mass="36537">MTSQNISSAIVTSYPEENLYEMDPPVFNLTPKSMEAFLALDTPEFLQGALQQTRKTGVNPLFLMHGTSPLYLADRRLAYARLPLSAYQKPPPLPEIELPDDVAFVEQLNKQGNTVLVVVRIGGELRLVKIFPEQEPDHVLDRVDADGPESCGLRDVAVDRFEQEKQAYAHLLHYGACAKGVVPHCYGWLELTSEHRQKISAVPGGEGIIIALPRIEGPVRAILLEYFSEAVRLSYENLTEKLAEQAMRGLHQIHAAYVVHGDLHRRNILVLPGDRIVWVDFNFSRTPSGDLSCRRQELFQELHSGWCEFYSKMLPNKRIGYLY</sequence>
<protein>
    <recommendedName>
        <fullName evidence="1">Protein kinase domain-containing protein</fullName>
    </recommendedName>
</protein>
<dbReference type="PANTHER" id="PTHR37171">
    <property type="entry name" value="SERINE/THREONINE-PROTEIN KINASE YRZF-RELATED"/>
    <property type="match status" value="1"/>
</dbReference>
<dbReference type="InterPro" id="IPR052396">
    <property type="entry name" value="Meiotic_Drive_Suppr_Kinase"/>
</dbReference>
<dbReference type="InterPro" id="IPR025213">
    <property type="entry name" value="Sim4_Fta2"/>
</dbReference>
<dbReference type="OrthoDB" id="3262759at2759"/>
<dbReference type="GO" id="GO:0005524">
    <property type="term" value="F:ATP binding"/>
    <property type="evidence" value="ECO:0007669"/>
    <property type="project" value="InterPro"/>
</dbReference>
<dbReference type="Gene3D" id="1.10.510.10">
    <property type="entry name" value="Transferase(Phosphotransferase) domain 1"/>
    <property type="match status" value="1"/>
</dbReference>
<evidence type="ECO:0000313" key="3">
    <source>
        <dbReference type="Proteomes" id="UP000053257"/>
    </source>
</evidence>
<evidence type="ECO:0000313" key="2">
    <source>
        <dbReference type="EMBL" id="KIP04408.1"/>
    </source>
</evidence>
<dbReference type="InterPro" id="IPR011009">
    <property type="entry name" value="Kinase-like_dom_sf"/>
</dbReference>
<evidence type="ECO:0000259" key="1">
    <source>
        <dbReference type="PROSITE" id="PS50011"/>
    </source>
</evidence>
<dbReference type="STRING" id="745531.A0A0C3PFM5"/>
<dbReference type="InterPro" id="IPR000719">
    <property type="entry name" value="Prot_kinase_dom"/>
</dbReference>
<dbReference type="Pfam" id="PF13095">
    <property type="entry name" value="FTA2"/>
    <property type="match status" value="1"/>
</dbReference>